<feature type="domain" description="Ferrous iron transporter FeoA-like" evidence="2">
    <location>
        <begin position="9"/>
        <end position="80"/>
    </location>
</feature>
<dbReference type="Pfam" id="PF04023">
    <property type="entry name" value="FeoA"/>
    <property type="match status" value="1"/>
</dbReference>
<evidence type="ECO:0000313" key="3">
    <source>
        <dbReference type="EMBL" id="RZT75696.1"/>
    </source>
</evidence>
<comment type="caution">
    <text evidence="3">The sequence shown here is derived from an EMBL/GenBank/DDBJ whole genome shotgun (WGS) entry which is preliminary data.</text>
</comment>
<evidence type="ECO:0000259" key="2">
    <source>
        <dbReference type="SMART" id="SM00899"/>
    </source>
</evidence>
<dbReference type="InterPro" id="IPR007167">
    <property type="entry name" value="Fe-transptr_FeoA-like"/>
</dbReference>
<dbReference type="SUPFAM" id="SSF50037">
    <property type="entry name" value="C-terminal domain of transcriptional repressors"/>
    <property type="match status" value="1"/>
</dbReference>
<keyword evidence="1" id="KW-0408">Iron</keyword>
<gene>
    <name evidence="3" type="ORF">EV678_2882</name>
</gene>
<keyword evidence="4" id="KW-1185">Reference proteome</keyword>
<accession>A0ABY0IKJ5</accession>
<reference evidence="3 4" key="1">
    <citation type="submission" date="2019-02" db="EMBL/GenBank/DDBJ databases">
        <title>Genomic Encyclopedia of Type Strains, Phase IV (KMG-IV): sequencing the most valuable type-strain genomes for metagenomic binning, comparative biology and taxonomic classification.</title>
        <authorList>
            <person name="Goeker M."/>
        </authorList>
    </citation>
    <scope>NUCLEOTIDE SEQUENCE [LARGE SCALE GENOMIC DNA]</scope>
    <source>
        <strain evidence="3 4">DSM 21223</strain>
    </source>
</reference>
<dbReference type="RefSeq" id="WP_014236738.1">
    <property type="nucleotide sequence ID" value="NZ_SHKM01000003.1"/>
</dbReference>
<dbReference type="Proteomes" id="UP000292136">
    <property type="component" value="Unassembled WGS sequence"/>
</dbReference>
<dbReference type="SMART" id="SM00899">
    <property type="entry name" value="FeoA"/>
    <property type="match status" value="1"/>
</dbReference>
<dbReference type="EMBL" id="SHKM01000003">
    <property type="protein sequence ID" value="RZT75696.1"/>
    <property type="molecule type" value="Genomic_DNA"/>
</dbReference>
<dbReference type="InterPro" id="IPR008988">
    <property type="entry name" value="Transcriptional_repressor_C"/>
</dbReference>
<dbReference type="InterPro" id="IPR038157">
    <property type="entry name" value="FeoA_core_dom"/>
</dbReference>
<dbReference type="Gene3D" id="2.30.30.90">
    <property type="match status" value="1"/>
</dbReference>
<evidence type="ECO:0000256" key="1">
    <source>
        <dbReference type="ARBA" id="ARBA00023004"/>
    </source>
</evidence>
<organism evidence="3 4">
    <name type="scientific">Azospira oryzae</name>
    <dbReference type="NCBI Taxonomy" id="146939"/>
    <lineage>
        <taxon>Bacteria</taxon>
        <taxon>Pseudomonadati</taxon>
        <taxon>Pseudomonadota</taxon>
        <taxon>Betaproteobacteria</taxon>
        <taxon>Rhodocyclales</taxon>
        <taxon>Rhodocyclaceae</taxon>
        <taxon>Azospira</taxon>
    </lineage>
</organism>
<sequence>MSPATHEALRLTGIPEGTRANLAHFDADIPAVLAEQLHAYGLVPPHAIQVLRQQPLTVVLCEQVELALEHEIAHRIWVEATPA</sequence>
<proteinExistence type="predicted"/>
<name>A0ABY0IKJ5_9RHOO</name>
<evidence type="ECO:0000313" key="4">
    <source>
        <dbReference type="Proteomes" id="UP000292136"/>
    </source>
</evidence>
<protein>
    <submittedName>
        <fullName evidence="3">FeoA-like protein</fullName>
    </submittedName>
</protein>